<proteinExistence type="predicted"/>
<protein>
    <submittedName>
        <fullName evidence="1">Uncharacterized protein</fullName>
    </submittedName>
</protein>
<sequence>MSGKSLADALYRARRRIAPMLAGALMIMVSGTAFAAPPTAEASADPSACVGRYHASLIAIGQSEYPKIKTARTIAFKGDDSLPGSLIFAPPSQPRDSDEMAALRQATAQARARGRAAWLASADKRWIADRIVTELGEYLTQDESPYLCGGVPDYLATVRSFADRIASAPAEPAEHLTVQREVVRRAIRQAFAAMQPVPAPRFAPPERGSDLFAGLRPSKDAGRMTAFLTPAAHSTRKRVYGPVIDPDLPPLAMAEVTPLASDRNRLAALDGLVAAARAGGFATPPKGEVAVTGSVGETRRALETGTRPVLVRLAALKSLVVGKQAAIGDPLVRRVLLPAFAEIEALDYLAHRPAGGDPMLAAIEATLDAIEAAHAKACDCAD</sequence>
<gene>
    <name evidence="1" type="ORF">LCGC14_0203160</name>
</gene>
<dbReference type="EMBL" id="LAZR01000090">
    <property type="protein sequence ID" value="KKN93016.1"/>
    <property type="molecule type" value="Genomic_DNA"/>
</dbReference>
<evidence type="ECO:0000313" key="1">
    <source>
        <dbReference type="EMBL" id="KKN93016.1"/>
    </source>
</evidence>
<accession>A0A0F9X2J0</accession>
<comment type="caution">
    <text evidence="1">The sequence shown here is derived from an EMBL/GenBank/DDBJ whole genome shotgun (WGS) entry which is preliminary data.</text>
</comment>
<reference evidence="1" key="1">
    <citation type="journal article" date="2015" name="Nature">
        <title>Complex archaea that bridge the gap between prokaryotes and eukaryotes.</title>
        <authorList>
            <person name="Spang A."/>
            <person name="Saw J.H."/>
            <person name="Jorgensen S.L."/>
            <person name="Zaremba-Niedzwiedzka K."/>
            <person name="Martijn J."/>
            <person name="Lind A.E."/>
            <person name="van Eijk R."/>
            <person name="Schleper C."/>
            <person name="Guy L."/>
            <person name="Ettema T.J."/>
        </authorList>
    </citation>
    <scope>NUCLEOTIDE SEQUENCE</scope>
</reference>
<name>A0A0F9X2J0_9ZZZZ</name>
<dbReference type="AlphaFoldDB" id="A0A0F9X2J0"/>
<organism evidence="1">
    <name type="scientific">marine sediment metagenome</name>
    <dbReference type="NCBI Taxonomy" id="412755"/>
    <lineage>
        <taxon>unclassified sequences</taxon>
        <taxon>metagenomes</taxon>
        <taxon>ecological metagenomes</taxon>
    </lineage>
</organism>